<dbReference type="PROSITE" id="PS50006">
    <property type="entry name" value="FHA_DOMAIN"/>
    <property type="match status" value="1"/>
</dbReference>
<evidence type="ECO:0000313" key="3">
    <source>
        <dbReference type="EMBL" id="MBR0654832.1"/>
    </source>
</evidence>
<dbReference type="InterPro" id="IPR008984">
    <property type="entry name" value="SMAD_FHA_dom_sf"/>
</dbReference>
<dbReference type="Gene3D" id="3.60.40.10">
    <property type="entry name" value="PPM-type phosphatase domain"/>
    <property type="match status" value="1"/>
</dbReference>
<dbReference type="GO" id="GO:0016791">
    <property type="term" value="F:phosphatase activity"/>
    <property type="evidence" value="ECO:0007669"/>
    <property type="project" value="TreeGrafter"/>
</dbReference>
<feature type="domain" description="FHA" evidence="2">
    <location>
        <begin position="47"/>
        <end position="96"/>
    </location>
</feature>
<dbReference type="SMART" id="SM00240">
    <property type="entry name" value="FHA"/>
    <property type="match status" value="1"/>
</dbReference>
<dbReference type="Pfam" id="PF00498">
    <property type="entry name" value="FHA"/>
    <property type="match status" value="1"/>
</dbReference>
<protein>
    <submittedName>
        <fullName evidence="3">SpoIIE family protein phosphatase</fullName>
    </submittedName>
</protein>
<dbReference type="Proteomes" id="UP001196068">
    <property type="component" value="Unassembled WGS sequence"/>
</dbReference>
<dbReference type="InterPro" id="IPR052016">
    <property type="entry name" value="Bact_Sigma-Reg"/>
</dbReference>
<dbReference type="InterPro" id="IPR000253">
    <property type="entry name" value="FHA_dom"/>
</dbReference>
<evidence type="ECO:0000313" key="4">
    <source>
        <dbReference type="Proteomes" id="UP001196068"/>
    </source>
</evidence>
<dbReference type="PANTHER" id="PTHR43156">
    <property type="entry name" value="STAGE II SPORULATION PROTEIN E-RELATED"/>
    <property type="match status" value="1"/>
</dbReference>
<comment type="caution">
    <text evidence="3">The sequence shown here is derived from an EMBL/GenBank/DDBJ whole genome shotgun (WGS) entry which is preliminary data.</text>
</comment>
<dbReference type="SMART" id="SM00331">
    <property type="entry name" value="PP2C_SIG"/>
    <property type="match status" value="1"/>
</dbReference>
<dbReference type="AlphaFoldDB" id="A0AAF1JW56"/>
<accession>A0AAF1JW56</accession>
<dbReference type="PANTHER" id="PTHR43156:SF2">
    <property type="entry name" value="STAGE II SPORULATION PROTEIN E"/>
    <property type="match status" value="1"/>
</dbReference>
<dbReference type="CDD" id="cd00060">
    <property type="entry name" value="FHA"/>
    <property type="match status" value="1"/>
</dbReference>
<evidence type="ECO:0000259" key="2">
    <source>
        <dbReference type="PROSITE" id="PS50006"/>
    </source>
</evidence>
<reference evidence="3" key="1">
    <citation type="submission" date="2020-01" db="EMBL/GenBank/DDBJ databases">
        <authorList>
            <person name="Rat A."/>
        </authorList>
    </citation>
    <scope>NUCLEOTIDE SEQUENCE</scope>
    <source>
        <strain evidence="3">LMG 28251</strain>
    </source>
</reference>
<proteinExistence type="predicted"/>
<sequence length="372" mass="39549">MSDESDRTMMRRVPAQDDAGAEPLLHMLVVEAPGEAPRRVALGAAPLRVGRVPDNDIVLPSSEISRAHCTFALRGDEAMVTDLGSTNGCYLNGVRIHGSEALRSGARLRLGPYAITHLHGPRTQLERGDALERDLAKAGRYVLALLPPPITDGPVRVDWRFLPCIGVGGDGFGYRALPDGRFIVWLMDVAGHGAGASMLAVSVMNTLREGSPAGADPGNPAAVLAGLNGGFQMDRHGGLYFTIWYAVYDPGTRMLRYASAGQHAAFLGLPGTEPIPLSTRNPGIGLAAPERVFGEATALVPEGARLTLFSDGAFEVQARDGTQLTLRDFIPHLAAPPEPGMSEPERLLAAIRDSSRPGPMEDDVAILSLDFP</sequence>
<dbReference type="InterPro" id="IPR036457">
    <property type="entry name" value="PPM-type-like_dom_sf"/>
</dbReference>
<organism evidence="3 4">
    <name type="scientific">Plastoroseomonas arctica</name>
    <dbReference type="NCBI Taxonomy" id="1509237"/>
    <lineage>
        <taxon>Bacteria</taxon>
        <taxon>Pseudomonadati</taxon>
        <taxon>Pseudomonadota</taxon>
        <taxon>Alphaproteobacteria</taxon>
        <taxon>Acetobacterales</taxon>
        <taxon>Acetobacteraceae</taxon>
        <taxon>Plastoroseomonas</taxon>
    </lineage>
</organism>
<reference evidence="3" key="2">
    <citation type="journal article" date="2021" name="Syst. Appl. Microbiol.">
        <title>Roseomonas hellenica sp. nov., isolated from roots of wild-growing Alkanna tinctoria.</title>
        <authorList>
            <person name="Rat A."/>
            <person name="Naranjo H.D."/>
            <person name="Lebbe L."/>
            <person name="Cnockaert M."/>
            <person name="Krigas N."/>
            <person name="Grigoriadou K."/>
            <person name="Maloupa E."/>
            <person name="Willems A."/>
        </authorList>
    </citation>
    <scope>NUCLEOTIDE SEQUENCE</scope>
    <source>
        <strain evidence="3">LMG 28251</strain>
    </source>
</reference>
<evidence type="ECO:0000256" key="1">
    <source>
        <dbReference type="ARBA" id="ARBA00022801"/>
    </source>
</evidence>
<dbReference type="Pfam" id="PF07228">
    <property type="entry name" value="SpoIIE"/>
    <property type="match status" value="1"/>
</dbReference>
<dbReference type="InterPro" id="IPR001932">
    <property type="entry name" value="PPM-type_phosphatase-like_dom"/>
</dbReference>
<dbReference type="EMBL" id="JAAEDH010000006">
    <property type="protein sequence ID" value="MBR0654832.1"/>
    <property type="molecule type" value="Genomic_DNA"/>
</dbReference>
<name>A0AAF1JW56_9PROT</name>
<dbReference type="Gene3D" id="2.60.200.20">
    <property type="match status" value="1"/>
</dbReference>
<keyword evidence="1" id="KW-0378">Hydrolase</keyword>
<keyword evidence="4" id="KW-1185">Reference proteome</keyword>
<dbReference type="RefSeq" id="WP_211873655.1">
    <property type="nucleotide sequence ID" value="NZ_JAAEDH010000006.1"/>
</dbReference>
<gene>
    <name evidence="3" type="ORF">GXW79_07055</name>
</gene>
<dbReference type="SUPFAM" id="SSF49879">
    <property type="entry name" value="SMAD/FHA domain"/>
    <property type="match status" value="1"/>
</dbReference>